<feature type="region of interest" description="Disordered" evidence="1">
    <location>
        <begin position="441"/>
        <end position="460"/>
    </location>
</feature>
<keyword evidence="5" id="KW-1185">Reference proteome</keyword>
<feature type="domain" description="Rhodanese" evidence="3">
    <location>
        <begin position="851"/>
        <end position="897"/>
    </location>
</feature>
<name>A0ABQ5UIM9_9HYPH</name>
<gene>
    <name evidence="4" type="ORF">GCM10007913_38340</name>
</gene>
<comment type="caution">
    <text evidence="4">The sequence shown here is derived from an EMBL/GenBank/DDBJ whole genome shotgun (WGS) entry which is preliminary data.</text>
</comment>
<feature type="region of interest" description="Disordered" evidence="1">
    <location>
        <begin position="724"/>
        <end position="755"/>
    </location>
</feature>
<feature type="compositionally biased region" description="Gly residues" evidence="1">
    <location>
        <begin position="209"/>
        <end position="231"/>
    </location>
</feature>
<dbReference type="EMBL" id="BSNG01000003">
    <property type="protein sequence ID" value="GLQ11902.1"/>
    <property type="molecule type" value="Genomic_DNA"/>
</dbReference>
<feature type="compositionally biased region" description="Gly residues" evidence="1">
    <location>
        <begin position="240"/>
        <end position="252"/>
    </location>
</feature>
<proteinExistence type="predicted"/>
<dbReference type="InterPro" id="IPR025644">
    <property type="entry name" value="DUF4344"/>
</dbReference>
<dbReference type="Pfam" id="PF00581">
    <property type="entry name" value="Rhodanese"/>
    <property type="match status" value="1"/>
</dbReference>
<feature type="signal peptide" evidence="2">
    <location>
        <begin position="1"/>
        <end position="23"/>
    </location>
</feature>
<reference evidence="4" key="2">
    <citation type="submission" date="2023-01" db="EMBL/GenBank/DDBJ databases">
        <title>Draft genome sequence of Devosia yakushimensis strain NBRC 103855.</title>
        <authorList>
            <person name="Sun Q."/>
            <person name="Mori K."/>
        </authorList>
    </citation>
    <scope>NUCLEOTIDE SEQUENCE</scope>
    <source>
        <strain evidence="4">NBRC 103855</strain>
    </source>
</reference>
<dbReference type="Gene3D" id="3.40.250.10">
    <property type="entry name" value="Rhodanese-like domain"/>
    <property type="match status" value="1"/>
</dbReference>
<sequence>MNCKSLVLSLGLALLGSASPSWAQDILGPLSGAVDRQLVQGWQAGEEGGWFVLRNDSVEGSEQTLTLNAGKPPEDGREITVSVTLKSQIAEAAIGLLARSASNDDVCLMEITAEAKGNLFCVIEGEFKSIASVANAARMDGSDTITMVEVPGAARFFVNDTQIGDVTYASALGGEIGIMAYERGTFGLADFQISPPPGAAASSGSGLPPKGGSGGGAGLPPKGGSGSGGSTSGTPAPSGGSTGGQSGGGSSGGDNRMTAIMGPLGDTIANADGKDGWELFFEDNWLVLVNSAKASSELAYKVPVGPLNSGERVTTLNVGILPPQGENAADFGKSAAGILIESSDGSSSCIGEITASRDALVLCFGADGKGSEVGRLNGAAQGDGKDVLEFIERPGFGEFRLNGQAIGQVQDHPSLGADIGILAYERGEFYVGGFTISTSANTASAGSSPSGNTPAPGGGVPMFGNDEARLIGVYLGLTNSIFMHEFGHALIGELQIPSTGPEEDAVDIFSALKVVEPTMYPTEDEGINAIGREVATYSALQWYYSGMVAQQQGAGETPWQDEHTPDLKRFRNVFCVMYGGNPGIFTNLAEQIGFDDRTLGRCEGEFNKQNRAWRTILAPHTRVDAWFPEGQLPADAPGSNVEVTFEPTKSEIGSFLTTAFGDGLRGFADNLSKTYALPRPIQVTYKDCGELNAWYDPREGSITMCYDLIEHLAVMISDIEMGGDQGAASTPPANTKTADVTNTRTAPSGNTSTDELADLGIPATNVLFPAPYNGPTPASHTKAQVLTTEDLAAALNDGTQVLLVDTSGLAETIPGALSVVDAGKDGSLTDGFQSAVDAWLKEQTASDTKMPIVFFGKGLQDRSAYNGALRAGALGWNAFWYRGGVSAWQSNGLPLAPVD</sequence>
<feature type="chain" id="PRO_5045945547" description="Rhodanese domain-containing protein" evidence="2">
    <location>
        <begin position="24"/>
        <end position="899"/>
    </location>
</feature>
<evidence type="ECO:0000313" key="5">
    <source>
        <dbReference type="Proteomes" id="UP001161406"/>
    </source>
</evidence>
<feature type="compositionally biased region" description="Polar residues" evidence="1">
    <location>
        <begin position="727"/>
        <end position="754"/>
    </location>
</feature>
<evidence type="ECO:0000256" key="2">
    <source>
        <dbReference type="SAM" id="SignalP"/>
    </source>
</evidence>
<evidence type="ECO:0000259" key="3">
    <source>
        <dbReference type="PROSITE" id="PS50206"/>
    </source>
</evidence>
<dbReference type="Proteomes" id="UP001161406">
    <property type="component" value="Unassembled WGS sequence"/>
</dbReference>
<feature type="compositionally biased region" description="Low complexity" evidence="1">
    <location>
        <begin position="441"/>
        <end position="455"/>
    </location>
</feature>
<dbReference type="Gene3D" id="2.60.120.560">
    <property type="entry name" value="Exo-inulinase, domain 1"/>
    <property type="match status" value="1"/>
</dbReference>
<dbReference type="SUPFAM" id="SSF52821">
    <property type="entry name" value="Rhodanese/Cell cycle control phosphatase"/>
    <property type="match status" value="1"/>
</dbReference>
<keyword evidence="2" id="KW-0732">Signal</keyword>
<dbReference type="InterPro" id="IPR036873">
    <property type="entry name" value="Rhodanese-like_dom_sf"/>
</dbReference>
<feature type="compositionally biased region" description="Low complexity" evidence="1">
    <location>
        <begin position="199"/>
        <end position="208"/>
    </location>
</feature>
<dbReference type="RefSeq" id="WP_284393609.1">
    <property type="nucleotide sequence ID" value="NZ_BSNG01000003.1"/>
</dbReference>
<evidence type="ECO:0000313" key="4">
    <source>
        <dbReference type="EMBL" id="GLQ11902.1"/>
    </source>
</evidence>
<accession>A0ABQ5UIM9</accession>
<dbReference type="InterPro" id="IPR001763">
    <property type="entry name" value="Rhodanese-like_dom"/>
</dbReference>
<feature type="region of interest" description="Disordered" evidence="1">
    <location>
        <begin position="197"/>
        <end position="259"/>
    </location>
</feature>
<protein>
    <recommendedName>
        <fullName evidence="3">Rhodanese domain-containing protein</fullName>
    </recommendedName>
</protein>
<reference evidence="4" key="1">
    <citation type="journal article" date="2014" name="Int. J. Syst. Evol. Microbiol.">
        <title>Complete genome of a new Firmicutes species belonging to the dominant human colonic microbiota ('Ruminococcus bicirculans') reveals two chromosomes and a selective capacity to utilize plant glucans.</title>
        <authorList>
            <consortium name="NISC Comparative Sequencing Program"/>
            <person name="Wegmann U."/>
            <person name="Louis P."/>
            <person name="Goesmann A."/>
            <person name="Henrissat B."/>
            <person name="Duncan S.H."/>
            <person name="Flint H.J."/>
        </authorList>
    </citation>
    <scope>NUCLEOTIDE SEQUENCE</scope>
    <source>
        <strain evidence="4">NBRC 103855</strain>
    </source>
</reference>
<dbReference type="PROSITE" id="PS50206">
    <property type="entry name" value="RHODANESE_3"/>
    <property type="match status" value="1"/>
</dbReference>
<organism evidence="4 5">
    <name type="scientific">Devosia yakushimensis</name>
    <dbReference type="NCBI Taxonomy" id="470028"/>
    <lineage>
        <taxon>Bacteria</taxon>
        <taxon>Pseudomonadati</taxon>
        <taxon>Pseudomonadota</taxon>
        <taxon>Alphaproteobacteria</taxon>
        <taxon>Hyphomicrobiales</taxon>
        <taxon>Devosiaceae</taxon>
        <taxon>Devosia</taxon>
    </lineage>
</organism>
<dbReference type="Pfam" id="PF14247">
    <property type="entry name" value="DUF4344"/>
    <property type="match status" value="2"/>
</dbReference>
<evidence type="ECO:0000256" key="1">
    <source>
        <dbReference type="SAM" id="MobiDB-lite"/>
    </source>
</evidence>